<dbReference type="PANTHER" id="PTHR30435:SF2">
    <property type="entry name" value="FLAGELLAR BASAL-BODY ROD PROTEIN FLGC"/>
    <property type="match status" value="1"/>
</dbReference>
<sequence>MFDAINTANTGVDMSQTWLNAISNNLANMNDATRTSQKAYQAEFPVVTALGGGQNGTGSGVAVTGVAHGSAAGITVYDPSSALADAKGMVREPNVDLAQQMTDLIMAQRTYQANVNAISTAEQTYQDGLGLKP</sequence>
<evidence type="ECO:0000313" key="3">
    <source>
        <dbReference type="EMBL" id="MST34897.1"/>
    </source>
</evidence>
<keyword evidence="3" id="KW-0969">Cilium</keyword>
<protein>
    <submittedName>
        <fullName evidence="3">Flagellar basal-body rod protein FlgC</fullName>
    </submittedName>
</protein>
<reference evidence="3 4" key="1">
    <citation type="submission" date="2019-11" db="EMBL/GenBank/DDBJ databases">
        <title>Acidiferrimicrobium australis gen. nov., sp. nov., an acidophilic and obligately heterotrophic, member of the Actinobacteria that catalyses dissimilatory oxido- reduction of iron isolated from metal-rich acidic water in Chile.</title>
        <authorList>
            <person name="Gonzalez D."/>
            <person name="Huber K."/>
            <person name="Hedrich S."/>
            <person name="Rojas-Villalobos C."/>
            <person name="Quatrini R."/>
            <person name="Dinamarca M.A."/>
            <person name="Schwarz A."/>
            <person name="Canales C."/>
            <person name="Nancucheo I."/>
        </authorList>
    </citation>
    <scope>NUCLEOTIDE SEQUENCE [LARGE SCALE GENOMIC DNA]</scope>
    <source>
        <strain evidence="3 4">USS-CCA1</strain>
    </source>
</reference>
<evidence type="ECO:0000259" key="2">
    <source>
        <dbReference type="Pfam" id="PF06429"/>
    </source>
</evidence>
<comment type="similarity">
    <text evidence="1">Belongs to the flagella basal body rod proteins family.</text>
</comment>
<evidence type="ECO:0000256" key="1">
    <source>
        <dbReference type="ARBA" id="ARBA00009677"/>
    </source>
</evidence>
<keyword evidence="3" id="KW-0966">Cell projection</keyword>
<comment type="caution">
    <text evidence="3">The sequence shown here is derived from an EMBL/GenBank/DDBJ whole genome shotgun (WGS) entry which is preliminary data.</text>
</comment>
<dbReference type="EMBL" id="WJHE01001285">
    <property type="protein sequence ID" value="MST34897.1"/>
    <property type="molecule type" value="Genomic_DNA"/>
</dbReference>
<keyword evidence="4" id="KW-1185">Reference proteome</keyword>
<dbReference type="InterPro" id="IPR010930">
    <property type="entry name" value="Flg_bb/hook_C_dom"/>
</dbReference>
<dbReference type="PANTHER" id="PTHR30435">
    <property type="entry name" value="FLAGELLAR PROTEIN"/>
    <property type="match status" value="1"/>
</dbReference>
<proteinExistence type="inferred from homology"/>
<name>A0ABW9QYY5_9ACTN</name>
<dbReference type="Pfam" id="PF06429">
    <property type="entry name" value="Flg_bbr_C"/>
    <property type="match status" value="1"/>
</dbReference>
<evidence type="ECO:0000313" key="4">
    <source>
        <dbReference type="Proteomes" id="UP000437736"/>
    </source>
</evidence>
<gene>
    <name evidence="3" type="ORF">GHK86_19490</name>
</gene>
<dbReference type="Proteomes" id="UP000437736">
    <property type="component" value="Unassembled WGS sequence"/>
</dbReference>
<feature type="domain" description="Flagellar basal-body/hook protein C-terminal" evidence="2">
    <location>
        <begin position="87"/>
        <end position="129"/>
    </location>
</feature>
<keyword evidence="3" id="KW-0282">Flagellum</keyword>
<organism evidence="3 4">
    <name type="scientific">Acidiferrimicrobium australe</name>
    <dbReference type="NCBI Taxonomy" id="2664430"/>
    <lineage>
        <taxon>Bacteria</taxon>
        <taxon>Bacillati</taxon>
        <taxon>Actinomycetota</taxon>
        <taxon>Acidimicrobiia</taxon>
        <taxon>Acidimicrobiales</taxon>
        <taxon>Acidimicrobiaceae</taxon>
        <taxon>Acidiferrimicrobium</taxon>
    </lineage>
</organism>
<accession>A0ABW9QYY5</accession>